<dbReference type="AlphaFoldDB" id="A0A0A9EHF3"/>
<dbReference type="EMBL" id="GBRH01200600">
    <property type="protein sequence ID" value="JAD97295.1"/>
    <property type="molecule type" value="Transcribed_RNA"/>
</dbReference>
<organism evidence="1">
    <name type="scientific">Arundo donax</name>
    <name type="common">Giant reed</name>
    <name type="synonym">Donax arundinaceus</name>
    <dbReference type="NCBI Taxonomy" id="35708"/>
    <lineage>
        <taxon>Eukaryota</taxon>
        <taxon>Viridiplantae</taxon>
        <taxon>Streptophyta</taxon>
        <taxon>Embryophyta</taxon>
        <taxon>Tracheophyta</taxon>
        <taxon>Spermatophyta</taxon>
        <taxon>Magnoliopsida</taxon>
        <taxon>Liliopsida</taxon>
        <taxon>Poales</taxon>
        <taxon>Poaceae</taxon>
        <taxon>PACMAD clade</taxon>
        <taxon>Arundinoideae</taxon>
        <taxon>Arundineae</taxon>
        <taxon>Arundo</taxon>
    </lineage>
</organism>
<evidence type="ECO:0000313" key="1">
    <source>
        <dbReference type="EMBL" id="JAD97295.1"/>
    </source>
</evidence>
<proteinExistence type="predicted"/>
<accession>A0A0A9EHF3</accession>
<reference evidence="1" key="2">
    <citation type="journal article" date="2015" name="Data Brief">
        <title>Shoot transcriptome of the giant reed, Arundo donax.</title>
        <authorList>
            <person name="Barrero R.A."/>
            <person name="Guerrero F.D."/>
            <person name="Moolhuijzen P."/>
            <person name="Goolsby J.A."/>
            <person name="Tidwell J."/>
            <person name="Bellgard S.E."/>
            <person name="Bellgard M.I."/>
        </authorList>
    </citation>
    <scope>NUCLEOTIDE SEQUENCE</scope>
    <source>
        <tissue evidence="1">Shoot tissue taken approximately 20 cm above the soil surface</tissue>
    </source>
</reference>
<name>A0A0A9EHF3_ARUDO</name>
<protein>
    <submittedName>
        <fullName evidence="1">Uncharacterized protein</fullName>
    </submittedName>
</protein>
<sequence>MNKTEGMHEKSRSKKCNKKIRNLTCLCQPNHTNLWMSETSSWDA</sequence>
<reference evidence="1" key="1">
    <citation type="submission" date="2014-09" db="EMBL/GenBank/DDBJ databases">
        <authorList>
            <person name="Magalhaes I.L.F."/>
            <person name="Oliveira U."/>
            <person name="Santos F.R."/>
            <person name="Vidigal T.H.D.A."/>
            <person name="Brescovit A.D."/>
            <person name="Santos A.J."/>
        </authorList>
    </citation>
    <scope>NUCLEOTIDE SEQUENCE</scope>
    <source>
        <tissue evidence="1">Shoot tissue taken approximately 20 cm above the soil surface</tissue>
    </source>
</reference>